<dbReference type="EMBL" id="NEXC01000036">
    <property type="protein sequence ID" value="PSN83113.1"/>
    <property type="molecule type" value="Genomic_DNA"/>
</dbReference>
<dbReference type="AlphaFoldDB" id="A0A2R6AA07"/>
<proteinExistence type="predicted"/>
<reference evidence="5 6" key="1">
    <citation type="submission" date="2017-04" db="EMBL/GenBank/DDBJ databases">
        <title>Novel microbial lineages endemic to geothermal iron-oxide mats fill important gaps in the evolutionary history of Archaea.</title>
        <authorList>
            <person name="Jay Z.J."/>
            <person name="Beam J.P."/>
            <person name="Dlakic M."/>
            <person name="Rusch D.B."/>
            <person name="Kozubal M.A."/>
            <person name="Inskeep W.P."/>
        </authorList>
    </citation>
    <scope>NUCLEOTIDE SEQUENCE [LARGE SCALE GENOMIC DNA]</scope>
    <source>
        <strain evidence="5">OSP_D</strain>
    </source>
</reference>
<evidence type="ECO:0000256" key="2">
    <source>
        <dbReference type="ARBA" id="ARBA00012060"/>
    </source>
</evidence>
<dbReference type="InterPro" id="IPR013785">
    <property type="entry name" value="Aldolase_TIM"/>
</dbReference>
<dbReference type="EC" id="4.2.1.10" evidence="2"/>
<dbReference type="SUPFAM" id="SSF51569">
    <property type="entry name" value="Aldolase"/>
    <property type="match status" value="1"/>
</dbReference>
<comment type="caution">
    <text evidence="5">The sequence shown here is derived from an EMBL/GenBank/DDBJ whole genome shotgun (WGS) entry which is preliminary data.</text>
</comment>
<name>A0A2R6AA07_9ARCH</name>
<dbReference type="PANTHER" id="PTHR43699">
    <property type="entry name" value="3-DEHYDROQUINATE DEHYDRATASE"/>
    <property type="match status" value="1"/>
</dbReference>
<accession>A0A2R6AA07</accession>
<dbReference type="Proteomes" id="UP000240880">
    <property type="component" value="Unassembled WGS sequence"/>
</dbReference>
<protein>
    <recommendedName>
        <fullName evidence="2">3-dehydroquinate dehydratase</fullName>
        <ecNumber evidence="2">4.2.1.10</ecNumber>
    </recommendedName>
</protein>
<evidence type="ECO:0000256" key="1">
    <source>
        <dbReference type="ARBA" id="ARBA00001864"/>
    </source>
</evidence>
<dbReference type="Pfam" id="PF01487">
    <property type="entry name" value="DHquinase_I"/>
    <property type="match status" value="1"/>
</dbReference>
<dbReference type="InterPro" id="IPR050146">
    <property type="entry name" value="Type-I_3-dehydroquinase"/>
</dbReference>
<keyword evidence="3" id="KW-0456">Lyase</keyword>
<evidence type="ECO:0000313" key="5">
    <source>
        <dbReference type="EMBL" id="PSN83113.1"/>
    </source>
</evidence>
<dbReference type="GO" id="GO:0003855">
    <property type="term" value="F:3-dehydroquinate dehydratase activity"/>
    <property type="evidence" value="ECO:0007669"/>
    <property type="project" value="UniProtKB-EC"/>
</dbReference>
<dbReference type="PANTHER" id="PTHR43699:SF1">
    <property type="entry name" value="3-DEHYDROQUINATE DEHYDRATASE"/>
    <property type="match status" value="1"/>
</dbReference>
<dbReference type="InterPro" id="IPR001381">
    <property type="entry name" value="DHquinase_I"/>
</dbReference>
<organism evidence="5 6">
    <name type="scientific">Candidatus Marsarchaeota G1 archaeon OSP_D</name>
    <dbReference type="NCBI Taxonomy" id="1978155"/>
    <lineage>
        <taxon>Archaea</taxon>
        <taxon>Candidatus Marsarchaeota</taxon>
        <taxon>Candidatus Marsarchaeota group 1</taxon>
    </lineage>
</organism>
<dbReference type="GO" id="GO:0046279">
    <property type="term" value="P:3,4-dihydroxybenzoate biosynthetic process"/>
    <property type="evidence" value="ECO:0007669"/>
    <property type="project" value="TreeGrafter"/>
</dbReference>
<dbReference type="CDD" id="cd00502">
    <property type="entry name" value="DHQase_I"/>
    <property type="match status" value="1"/>
</dbReference>
<evidence type="ECO:0000313" key="6">
    <source>
        <dbReference type="Proteomes" id="UP000240880"/>
    </source>
</evidence>
<comment type="catalytic activity">
    <reaction evidence="1">
        <text>3-dehydroquinate = 3-dehydroshikimate + H2O</text>
        <dbReference type="Rhea" id="RHEA:21096"/>
        <dbReference type="ChEBI" id="CHEBI:15377"/>
        <dbReference type="ChEBI" id="CHEBI:16630"/>
        <dbReference type="ChEBI" id="CHEBI:32364"/>
        <dbReference type="EC" id="4.2.1.10"/>
    </reaction>
</comment>
<evidence type="ECO:0000256" key="3">
    <source>
        <dbReference type="ARBA" id="ARBA00023239"/>
    </source>
</evidence>
<sequence length="243" mass="27188">MAIRCLFGLAKRWADILAQKWKNSSLNGEKPRVCVSIAPKNATQFEELLKEANLSQAHLIELRVDGLVGDAQSFVQAFLRNIPSKPLVLTYNLEKPVTLGGTKDGLHVFFELARYASYLDAPDEITQKVKHSAKRIASLHFSRSINFEEGIKAIDDLAKNHDVVKLVFLAEKLEDNYTALKLASSTEIPRIIFCMGELGFLSRFLAPFCGCVWTYASLKRGTHTAAGQVDVDTLIKMYQTLLR</sequence>
<keyword evidence="4" id="KW-0704">Schiff base</keyword>
<dbReference type="Gene3D" id="3.20.20.70">
    <property type="entry name" value="Aldolase class I"/>
    <property type="match status" value="1"/>
</dbReference>
<gene>
    <name evidence="5" type="ORF">B9Q01_05895</name>
</gene>
<evidence type="ECO:0000256" key="4">
    <source>
        <dbReference type="ARBA" id="ARBA00023270"/>
    </source>
</evidence>